<dbReference type="AlphaFoldDB" id="A0A560FVK2"/>
<comment type="cofactor">
    <cofactor evidence="1 8">
        <name>Fe(2+)</name>
        <dbReference type="ChEBI" id="CHEBI:29033"/>
    </cofactor>
</comment>
<gene>
    <name evidence="10" type="ORF">FBZ88_10973</name>
</gene>
<protein>
    <submittedName>
        <fullName evidence="10">3,4-dihydroxy-9,10-secoandrosta-1,3, 5(10)-triene-9,17-dione 4,5-dioxygenase</fullName>
    </submittedName>
</protein>
<comment type="caution">
    <text evidence="10">The sequence shown here is derived from an EMBL/GenBank/DDBJ whole genome shotgun (WGS) entry which is preliminary data.</text>
</comment>
<keyword evidence="7 8" id="KW-0408">Iron</keyword>
<dbReference type="GO" id="GO:0051213">
    <property type="term" value="F:dioxygenase activity"/>
    <property type="evidence" value="ECO:0007669"/>
    <property type="project" value="UniProtKB-KW"/>
</dbReference>
<evidence type="ECO:0000256" key="4">
    <source>
        <dbReference type="ARBA" id="ARBA00022797"/>
    </source>
</evidence>
<accession>A0A560FVK2</accession>
<evidence type="ECO:0000256" key="6">
    <source>
        <dbReference type="ARBA" id="ARBA00023002"/>
    </source>
</evidence>
<name>A0A560FVK2_9PROT</name>
<reference evidence="10 11" key="1">
    <citation type="submission" date="2019-06" db="EMBL/GenBank/DDBJ databases">
        <title>Genomic Encyclopedia of Type Strains, Phase IV (KMG-V): Genome sequencing to study the core and pangenomes of soil and plant-associated prokaryotes.</title>
        <authorList>
            <person name="Whitman W."/>
        </authorList>
    </citation>
    <scope>NUCLEOTIDE SEQUENCE [LARGE SCALE GENOMIC DNA]</scope>
    <source>
        <strain evidence="10 11">BR 11865</strain>
    </source>
</reference>
<dbReference type="EMBL" id="VITO01000009">
    <property type="protein sequence ID" value="TWB25676.1"/>
    <property type="molecule type" value="Genomic_DNA"/>
</dbReference>
<evidence type="ECO:0000256" key="5">
    <source>
        <dbReference type="ARBA" id="ARBA00022964"/>
    </source>
</evidence>
<evidence type="ECO:0000256" key="8">
    <source>
        <dbReference type="RuleBase" id="RU000683"/>
    </source>
</evidence>
<evidence type="ECO:0000256" key="3">
    <source>
        <dbReference type="ARBA" id="ARBA00022723"/>
    </source>
</evidence>
<organism evidence="10 11">
    <name type="scientific">Nitrospirillum amazonense</name>
    <dbReference type="NCBI Taxonomy" id="28077"/>
    <lineage>
        <taxon>Bacteria</taxon>
        <taxon>Pseudomonadati</taxon>
        <taxon>Pseudomonadota</taxon>
        <taxon>Alphaproteobacteria</taxon>
        <taxon>Rhodospirillales</taxon>
        <taxon>Azospirillaceae</taxon>
        <taxon>Nitrospirillum</taxon>
    </lineage>
</organism>
<dbReference type="InterPro" id="IPR000486">
    <property type="entry name" value="Xdiol_ring_cleave_dOase_1/2"/>
</dbReference>
<dbReference type="InterPro" id="IPR037523">
    <property type="entry name" value="VOC_core"/>
</dbReference>
<evidence type="ECO:0000313" key="10">
    <source>
        <dbReference type="EMBL" id="TWB25676.1"/>
    </source>
</evidence>
<keyword evidence="6 8" id="KW-0560">Oxidoreductase</keyword>
<evidence type="ECO:0000256" key="1">
    <source>
        <dbReference type="ARBA" id="ARBA00001954"/>
    </source>
</evidence>
<dbReference type="CDD" id="cd07252">
    <property type="entry name" value="BphC1-RGP6_N_like"/>
    <property type="match status" value="1"/>
</dbReference>
<dbReference type="SUPFAM" id="SSF54593">
    <property type="entry name" value="Glyoxalase/Bleomycin resistance protein/Dihydroxybiphenyl dioxygenase"/>
    <property type="match status" value="1"/>
</dbReference>
<evidence type="ECO:0000256" key="2">
    <source>
        <dbReference type="ARBA" id="ARBA00008784"/>
    </source>
</evidence>
<keyword evidence="4 8" id="KW-0058">Aromatic hydrocarbons catabolism</keyword>
<dbReference type="Proteomes" id="UP000316545">
    <property type="component" value="Unassembled WGS sequence"/>
</dbReference>
<sequence>MTVASLGYVVIETRDLASWSTFATEVVGLMPAPSAQHDVLLFRMDDRPFRFWIQQGDREAFVQPGWELANAGDFNAAVERLKSAGRPVQLATPAEARARQVTALARSSDPAGNDLEIYYGRVLDYAPFRSPAGVSRFVTGPSGELGLGHVVLSAPNFAETHAFYKSVLGFGDTDLGHFYLAGGGPDDPGVRFAFMHARNQRHHSLALGELPQNEARLVHLMVEVASVDDVGRAYERVHKQEVPVSATLGRHVNDKMLSFYMRTPGGFDIEYGCDGLLIDPATWIPTTSLPVSDWGHVWAFQNADNQGSEG</sequence>
<evidence type="ECO:0000259" key="9">
    <source>
        <dbReference type="PROSITE" id="PS51819"/>
    </source>
</evidence>
<evidence type="ECO:0000313" key="11">
    <source>
        <dbReference type="Proteomes" id="UP000316545"/>
    </source>
</evidence>
<proteinExistence type="inferred from homology"/>
<evidence type="ECO:0000256" key="7">
    <source>
        <dbReference type="ARBA" id="ARBA00023004"/>
    </source>
</evidence>
<dbReference type="RefSeq" id="WP_425465789.1">
    <property type="nucleotide sequence ID" value="NZ_VITO01000009.1"/>
</dbReference>
<dbReference type="CDD" id="cd07237">
    <property type="entry name" value="BphC1-RGP6_C_like"/>
    <property type="match status" value="1"/>
</dbReference>
<dbReference type="Pfam" id="PF22632">
    <property type="entry name" value="BphC_D1"/>
    <property type="match status" value="1"/>
</dbReference>
<keyword evidence="5 8" id="KW-0223">Dioxygenase</keyword>
<feature type="domain" description="VOC" evidence="9">
    <location>
        <begin position="5"/>
        <end position="120"/>
    </location>
</feature>
<dbReference type="PANTHER" id="PTHR21366">
    <property type="entry name" value="GLYOXALASE FAMILY PROTEIN"/>
    <property type="match status" value="1"/>
</dbReference>
<dbReference type="InterPro" id="IPR029068">
    <property type="entry name" value="Glyas_Bleomycin-R_OHBP_Dase"/>
</dbReference>
<dbReference type="InterPro" id="IPR050383">
    <property type="entry name" value="GlyoxalaseI/FosfomycinResist"/>
</dbReference>
<keyword evidence="3" id="KW-0479">Metal-binding</keyword>
<dbReference type="Gene3D" id="3.10.180.10">
    <property type="entry name" value="2,3-Dihydroxybiphenyl 1,2-Dioxygenase, domain 1"/>
    <property type="match status" value="2"/>
</dbReference>
<dbReference type="Pfam" id="PF00903">
    <property type="entry name" value="Glyoxalase"/>
    <property type="match status" value="1"/>
</dbReference>
<dbReference type="PANTHER" id="PTHR21366:SF14">
    <property type="entry name" value="GLYOXALASE DOMAIN-CONTAINING PROTEIN 5"/>
    <property type="match status" value="1"/>
</dbReference>
<dbReference type="PROSITE" id="PS00082">
    <property type="entry name" value="EXTRADIOL_DIOXYGENAS"/>
    <property type="match status" value="1"/>
</dbReference>
<dbReference type="GO" id="GO:0008198">
    <property type="term" value="F:ferrous iron binding"/>
    <property type="evidence" value="ECO:0007669"/>
    <property type="project" value="InterPro"/>
</dbReference>
<feature type="domain" description="VOC" evidence="9">
    <location>
        <begin position="146"/>
        <end position="274"/>
    </location>
</feature>
<keyword evidence="11" id="KW-1185">Reference proteome</keyword>
<dbReference type="PROSITE" id="PS51819">
    <property type="entry name" value="VOC"/>
    <property type="match status" value="2"/>
</dbReference>
<dbReference type="InterPro" id="IPR004360">
    <property type="entry name" value="Glyas_Fos-R_dOase_dom"/>
</dbReference>
<comment type="similarity">
    <text evidence="2 8">Belongs to the extradiol ring-cleavage dioxygenase family.</text>
</comment>